<reference evidence="1 2" key="1">
    <citation type="submission" date="2016-09" db="EMBL/GenBank/DDBJ databases">
        <title>Xenorhabdus thuongxuanensis sp. nov. and Xenorhabdus eapokensis sp. nov., isolated from Steinernema species.</title>
        <authorList>
            <person name="Kaempfer P."/>
            <person name="Tobias N.J."/>
            <person name="Phan Ke L."/>
            <person name="Bode H.B."/>
            <person name="Glaeser S.P."/>
        </authorList>
    </citation>
    <scope>NUCLEOTIDE SEQUENCE [LARGE SCALE GENOMIC DNA]</scope>
    <source>
        <strain evidence="1 2">DL20</strain>
    </source>
</reference>
<dbReference type="AlphaFoldDB" id="A0A1Q5TUP1"/>
<protein>
    <submittedName>
        <fullName evidence="1">Uncharacterized protein</fullName>
    </submittedName>
</protein>
<dbReference type="EMBL" id="MKGQ01000007">
    <property type="protein sequence ID" value="OKP03913.1"/>
    <property type="molecule type" value="Genomic_DNA"/>
</dbReference>
<dbReference type="RefSeq" id="WP_074023228.1">
    <property type="nucleotide sequence ID" value="NZ_CAWNAG010000180.1"/>
</dbReference>
<name>A0A1Q5TUP1_9GAMM</name>
<dbReference type="OrthoDB" id="9133824at2"/>
<dbReference type="STRING" id="1873482.Xedl_01431"/>
<comment type="caution">
    <text evidence="1">The sequence shown here is derived from an EMBL/GenBank/DDBJ whole genome shotgun (WGS) entry which is preliminary data.</text>
</comment>
<proteinExistence type="predicted"/>
<evidence type="ECO:0000313" key="2">
    <source>
        <dbReference type="Proteomes" id="UP000186268"/>
    </source>
</evidence>
<evidence type="ECO:0000313" key="1">
    <source>
        <dbReference type="EMBL" id="OKP03913.1"/>
    </source>
</evidence>
<accession>A0A1Q5TUP1</accession>
<dbReference type="Proteomes" id="UP000186268">
    <property type="component" value="Unassembled WGS sequence"/>
</dbReference>
<sequence length="197" mass="22675">MTNHRLPWECYPQLSEERLTIIAEELLKVLDNTHEQLSSSLDDNYTRGTCTFGRQRNRLIHLCSDDAYDWLHLTNPGMDVTFTIDGIPVRFFSDDPANPKKPGFFRRNEVDQLWEPEVTISTVHRFVVEKPEFEGEGARVHFIGFNALDEMVSKWTYGESRVTVLHSTDDALPTSVPIELDPISALMPDKDKKSHNE</sequence>
<gene>
    <name evidence="1" type="ORF">Xedl_01431</name>
</gene>
<keyword evidence="2" id="KW-1185">Reference proteome</keyword>
<organism evidence="1 2">
    <name type="scientific">Xenorhabdus eapokensis</name>
    <dbReference type="NCBI Taxonomy" id="1873482"/>
    <lineage>
        <taxon>Bacteria</taxon>
        <taxon>Pseudomonadati</taxon>
        <taxon>Pseudomonadota</taxon>
        <taxon>Gammaproteobacteria</taxon>
        <taxon>Enterobacterales</taxon>
        <taxon>Morganellaceae</taxon>
        <taxon>Xenorhabdus</taxon>
    </lineage>
</organism>